<feature type="signal peptide" evidence="2">
    <location>
        <begin position="1"/>
        <end position="18"/>
    </location>
</feature>
<dbReference type="OrthoDB" id="1358846at2"/>
<dbReference type="RefSeq" id="WP_013598130.1">
    <property type="nucleotide sequence ID" value="NC_015144.1"/>
</dbReference>
<reference evidence="4 5" key="1">
    <citation type="journal article" date="2011" name="Stand. Genomic Sci.">
        <title>Complete genome sequence of Weeksella virosa type strain (9751).</title>
        <authorList>
            <person name="Lang E."/>
            <person name="Teshima H."/>
            <person name="Lucas S."/>
            <person name="Lapidus A."/>
            <person name="Hammon N."/>
            <person name="Deshpande S."/>
            <person name="Nolan M."/>
            <person name="Cheng J.F."/>
            <person name="Pitluck S."/>
            <person name="Liolios K."/>
            <person name="Pagani I."/>
            <person name="Mikhailova N."/>
            <person name="Ivanova N."/>
            <person name="Mavromatis K."/>
            <person name="Pati A."/>
            <person name="Tapia R."/>
            <person name="Han C."/>
            <person name="Goodwin L."/>
            <person name="Chen A."/>
            <person name="Palaniappan K."/>
            <person name="Land M."/>
            <person name="Hauser L."/>
            <person name="Chang Y.J."/>
            <person name="Jeffries C.D."/>
            <person name="Brambilla E.M."/>
            <person name="Kopitz M."/>
            <person name="Rohde M."/>
            <person name="Goker M."/>
            <person name="Tindall B.J."/>
            <person name="Detter J.C."/>
            <person name="Woyke T."/>
            <person name="Bristow J."/>
            <person name="Eisen J.A."/>
            <person name="Markowitz V."/>
            <person name="Hugenholtz P."/>
            <person name="Klenk H.P."/>
            <person name="Kyrpides N.C."/>
        </authorList>
    </citation>
    <scope>NUCLEOTIDE SEQUENCE [LARGE SCALE GENOMIC DNA]</scope>
    <source>
        <strain evidence="5">ATCC 43766 / DSM 16922 / JCM 21250 / NBRC 16016 / NCTC 11634 / CL345/78</strain>
    </source>
</reference>
<sequence>MKKIFTLLSVAAVSVAFAQKINVNKDQLQSSYNEAGTPDAVYSDNGSKAEQSIIQYSDPQVFSDSTPLCQSSTPGEPVKNHDSRFFDLTTAGIDGDFKITKVEFATSVYNGVTFDATVALLPSGVDVTADEIPMSMDDLVEDAYGSITVPAGQTAWHTIEFFEPYTIPAGSKFGAAVGYSFVNGGDSRAWFGNNDKPQTAHSYIGWPGSECVTDEGAISLASLGFPDVSWLLHVTGETSLGTVELGSSKLRVGVSGNELKIELENNLKIAKVEIADVSGRVIPVKVALDGKVNISNLSKGVYFVRVQDNNGVTRISKFVK</sequence>
<evidence type="ECO:0000259" key="3">
    <source>
        <dbReference type="Pfam" id="PF18962"/>
    </source>
</evidence>
<dbReference type="KEGG" id="wvi:Weevi_1031"/>
<feature type="domain" description="Secretion system C-terminal sorting" evidence="3">
    <location>
        <begin position="257"/>
        <end position="318"/>
    </location>
</feature>
<name>F0P230_WEEVC</name>
<keyword evidence="5" id="KW-1185">Reference proteome</keyword>
<feature type="chain" id="PRO_5003254334" description="Secretion system C-terminal sorting domain-containing protein" evidence="2">
    <location>
        <begin position="19"/>
        <end position="320"/>
    </location>
</feature>
<dbReference type="Pfam" id="PF18962">
    <property type="entry name" value="Por_Secre_tail"/>
    <property type="match status" value="1"/>
</dbReference>
<dbReference type="HOGENOM" id="CLU_868632_0_0_10"/>
<protein>
    <recommendedName>
        <fullName evidence="3">Secretion system C-terminal sorting domain-containing protein</fullName>
    </recommendedName>
</protein>
<dbReference type="Proteomes" id="UP000008641">
    <property type="component" value="Chromosome"/>
</dbReference>
<dbReference type="InterPro" id="IPR026444">
    <property type="entry name" value="Secre_tail"/>
</dbReference>
<evidence type="ECO:0000256" key="2">
    <source>
        <dbReference type="SAM" id="SignalP"/>
    </source>
</evidence>
<proteinExistence type="predicted"/>
<reference evidence="5" key="2">
    <citation type="journal article" date="2011" name="Stand. Genomic Sci.">
        <title>Complete genome sequence of Weeksella virosa type strain (9751T).</title>
        <authorList>
            <person name="Lang E."/>
            <person name="Teshima H."/>
            <person name="Lucas S."/>
            <person name="Lapidus A."/>
            <person name="Hammon N."/>
            <person name="Deshpande S."/>
            <person name="Nolan M."/>
            <person name="Cheng J."/>
            <person name="Pitluck S."/>
            <person name="Liolios K."/>
            <person name="Pagani I."/>
            <person name="Mikhailova N."/>
            <person name="Ivanova N."/>
            <person name="Mavromatis K."/>
            <person name="Pati A."/>
            <person name="Tapia R."/>
            <person name="Han C."/>
            <person name="Goodwin L."/>
            <person name="Chen A."/>
            <person name="Palaniappan K."/>
            <person name="Land M."/>
            <person name="Hauser L."/>
            <person name="Chang Y."/>
            <person name="Jeffries C."/>
            <person name="Brambilla E."/>
            <person name="Kopitz M."/>
            <person name="Rohde M."/>
            <person name="Goker M."/>
            <person name="Tindall B."/>
            <person name="Detter J."/>
            <person name="Woyke T."/>
            <person name="Bristow J."/>
            <person name="Eisen J."/>
            <person name="Markowitz V."/>
            <person name="Hugenholtz P."/>
            <person name="Klenk H."/>
            <person name="Kyrpides N."/>
        </authorList>
    </citation>
    <scope>NUCLEOTIDE SEQUENCE [LARGE SCALE GENOMIC DNA]</scope>
    <source>
        <strain evidence="5">ATCC 43766 / DSM 16922 / JCM 21250 / NBRC 16016 / NCTC 11634 / CL345/78</strain>
    </source>
</reference>
<keyword evidence="1 2" id="KW-0732">Signal</keyword>
<dbReference type="EMBL" id="CP002455">
    <property type="protein sequence ID" value="ADX67740.1"/>
    <property type="molecule type" value="Genomic_DNA"/>
</dbReference>
<accession>F0P230</accession>
<dbReference type="NCBIfam" id="TIGR04183">
    <property type="entry name" value="Por_Secre_tail"/>
    <property type="match status" value="1"/>
</dbReference>
<gene>
    <name evidence="4" type="ordered locus">Weevi_1031</name>
</gene>
<evidence type="ECO:0000256" key="1">
    <source>
        <dbReference type="ARBA" id="ARBA00022729"/>
    </source>
</evidence>
<organism evidence="4 5">
    <name type="scientific">Weeksella virosa (strain ATCC 43766 / DSM 16922 / JCM 21250 / CCUG 30538 / CDC 9751 / IAM 14551 / NBRC 16016 / NCTC 11634 / CL345/78)</name>
    <dbReference type="NCBI Taxonomy" id="865938"/>
    <lineage>
        <taxon>Bacteria</taxon>
        <taxon>Pseudomonadati</taxon>
        <taxon>Bacteroidota</taxon>
        <taxon>Flavobacteriia</taxon>
        <taxon>Flavobacteriales</taxon>
        <taxon>Weeksellaceae</taxon>
        <taxon>Weeksella</taxon>
    </lineage>
</organism>
<dbReference type="STRING" id="865938.Weevi_1031"/>
<evidence type="ECO:0000313" key="4">
    <source>
        <dbReference type="EMBL" id="ADX67740.1"/>
    </source>
</evidence>
<dbReference type="eggNOG" id="ENOG5033DVV">
    <property type="taxonomic scope" value="Bacteria"/>
</dbReference>
<evidence type="ECO:0000313" key="5">
    <source>
        <dbReference type="Proteomes" id="UP000008641"/>
    </source>
</evidence>
<dbReference type="AlphaFoldDB" id="F0P230"/>